<sequence length="60" mass="7152">QVYIFHHRPESNTIYLPVNQLLLPLDDVWQRQIMDIEWPSNNLPEVMPNQGQTRPKQANK</sequence>
<organism evidence="2 3">
    <name type="scientific">Marinomonas arenicola</name>
    <dbReference type="NCBI Taxonomy" id="569601"/>
    <lineage>
        <taxon>Bacteria</taxon>
        <taxon>Pseudomonadati</taxon>
        <taxon>Pseudomonadota</taxon>
        <taxon>Gammaproteobacteria</taxon>
        <taxon>Oceanospirillales</taxon>
        <taxon>Oceanospirillaceae</taxon>
        <taxon>Marinomonas</taxon>
    </lineage>
</organism>
<comment type="caution">
    <text evidence="2">The sequence shown here is derived from an EMBL/GenBank/DDBJ whole genome shotgun (WGS) entry which is preliminary data.</text>
</comment>
<proteinExistence type="predicted"/>
<gene>
    <name evidence="2" type="ORF">V6242_18420</name>
</gene>
<protein>
    <submittedName>
        <fullName evidence="2">F0F1 ATP synthase subunit gamma</fullName>
    </submittedName>
</protein>
<reference evidence="2 3" key="1">
    <citation type="submission" date="2024-02" db="EMBL/GenBank/DDBJ databases">
        <title>Bacteria isolated from the canopy kelp, Nereocystis luetkeana.</title>
        <authorList>
            <person name="Pfister C.A."/>
            <person name="Younker I.T."/>
            <person name="Light S.H."/>
        </authorList>
    </citation>
    <scope>NUCLEOTIDE SEQUENCE [LARGE SCALE GENOMIC DNA]</scope>
    <source>
        <strain evidence="2 3">TI.4.07</strain>
    </source>
</reference>
<evidence type="ECO:0000313" key="3">
    <source>
        <dbReference type="Proteomes" id="UP001379949"/>
    </source>
</evidence>
<keyword evidence="3" id="KW-1185">Reference proteome</keyword>
<dbReference type="EMBL" id="JBAKAR010000306">
    <property type="protein sequence ID" value="MEL0615107.1"/>
    <property type="molecule type" value="Genomic_DNA"/>
</dbReference>
<evidence type="ECO:0000256" key="1">
    <source>
        <dbReference type="SAM" id="MobiDB-lite"/>
    </source>
</evidence>
<feature type="non-terminal residue" evidence="2">
    <location>
        <position position="1"/>
    </location>
</feature>
<evidence type="ECO:0000313" key="2">
    <source>
        <dbReference type="EMBL" id="MEL0615107.1"/>
    </source>
</evidence>
<dbReference type="Proteomes" id="UP001379949">
    <property type="component" value="Unassembled WGS sequence"/>
</dbReference>
<name>A0ABU9GCC0_9GAMM</name>
<accession>A0ABU9GCC0</accession>
<feature type="region of interest" description="Disordered" evidence="1">
    <location>
        <begin position="40"/>
        <end position="60"/>
    </location>
</feature>